<dbReference type="GO" id="GO:0003677">
    <property type="term" value="F:DNA binding"/>
    <property type="evidence" value="ECO:0007669"/>
    <property type="project" value="InterPro"/>
</dbReference>
<dbReference type="Pfam" id="PF00645">
    <property type="entry name" value="zf-PARP"/>
    <property type="match status" value="1"/>
</dbReference>
<keyword evidence="7" id="KW-0479">Metal-binding</keyword>
<comment type="similarity">
    <text evidence="3 20">Belongs to the ATP-dependent DNA ligase family.</text>
</comment>
<keyword evidence="16" id="KW-0539">Nucleus</keyword>
<dbReference type="SUPFAM" id="SSF117018">
    <property type="entry name" value="ATP-dependent DNA ligase DNA-binding domain"/>
    <property type="match status" value="1"/>
</dbReference>
<evidence type="ECO:0000256" key="1">
    <source>
        <dbReference type="ARBA" id="ARBA00001946"/>
    </source>
</evidence>
<dbReference type="SUPFAM" id="SSF56091">
    <property type="entry name" value="DNA ligase/mRNA capping enzyme, catalytic domain"/>
    <property type="match status" value="1"/>
</dbReference>
<feature type="non-terminal residue" evidence="24">
    <location>
        <position position="1"/>
    </location>
</feature>
<feature type="domain" description="ATP-dependent DNA ligase family profile" evidence="23">
    <location>
        <begin position="497"/>
        <end position="633"/>
    </location>
</feature>
<dbReference type="AlphaFoldDB" id="A0AAV5SNW2"/>
<keyword evidence="14 19" id="KW-0233">DNA recombination</keyword>
<evidence type="ECO:0000256" key="11">
    <source>
        <dbReference type="ARBA" id="ARBA00022833"/>
    </source>
</evidence>
<dbReference type="SUPFAM" id="SSF50249">
    <property type="entry name" value="Nucleic acid-binding proteins"/>
    <property type="match status" value="1"/>
</dbReference>
<feature type="compositionally biased region" description="Basic and acidic residues" evidence="21">
    <location>
        <begin position="763"/>
        <end position="790"/>
    </location>
</feature>
<comment type="subcellular location">
    <subcellularLocation>
        <location evidence="2">Nucleus</location>
    </subcellularLocation>
</comment>
<evidence type="ECO:0000256" key="5">
    <source>
        <dbReference type="ARBA" id="ARBA00022618"/>
    </source>
</evidence>
<dbReference type="GO" id="GO:0071897">
    <property type="term" value="P:DNA biosynthetic process"/>
    <property type="evidence" value="ECO:0007669"/>
    <property type="project" value="InterPro"/>
</dbReference>
<dbReference type="Pfam" id="PF01068">
    <property type="entry name" value="DNA_ligase_A_M"/>
    <property type="match status" value="1"/>
</dbReference>
<sequence length="846" mass="96820">SNRYAADIAKRVSGCKKCKQTIPKGECRIAKISPNPFVQNPDPDVPPPDMKAYFHIKCMFDTFKNARATTKVIDEPSDIEGFGNLGKDEKDEIVKLIDELDEMRASKGSKTPKGKKAPAKRKNDDDDEEENLPQTPRRLKKEKKTDNEKESKKKEKKKVVKEEEENEEEEDKEEEEEKKVKEPVEDSKFNHFHRFCKLCDTIGTVSKYTDKSLAVKMYIGREGFDGDLLTILRLLLPSIDQRVYNLKEKQLIKLFSSMWDENAQDLTHSYNQSGDVSVTLRKVFSENKLNRVDKSDWSIMKVDRWLNKLATLSGEAEQLSHLQFAVKRIGPLELQYLIRLIKKDLRFNAGVKHILDGVDVGAYDAFQSCRDLSVIVSHKEEEKPMPSGISLSTPILPMLAEACKSVEQAMRACKGTLITEIKYDGERVQVHKNGDSFNFYSRSLKPVQEYKMEQLHTVIPVAFPGGDKLILDSEVLLVDNATGKPLPFGTLGKHKKEQFKDASVCLFVFDILLYNDDSLLDKPLFERKKLLKKHMTEVNNRVHFSQYEEVKHGDNKHLSRMIFSAIDDGLEGLVIKDSKGIYEPGKRHWLKVKKDYLQEGAMADTADLIVLGAYYGTGSKGGLMSVFLMGVRDGMGKYLTVTKVGNGHTDEELETINKQLKDKMKKIYRAAESVPSWLDIKKDIPDFIIQDPSLSPVWEITGAELSRTGHHTADGISIRFPRVTRIRKDKDYKTATSLDELKKLYDTSKHKSDIKEDEEEEEIHLYGKKDEKEKVKKETDEETKEIEKDTRKRKKVVEESEDEEKPQSDPKKNRAADNGGKPPCKYGKACYRKNPEHLREFFHPTK</sequence>
<evidence type="ECO:0000259" key="22">
    <source>
        <dbReference type="PROSITE" id="PS50064"/>
    </source>
</evidence>
<dbReference type="PANTHER" id="PTHR45674:SF9">
    <property type="entry name" value="DNA LIGASE 3"/>
    <property type="match status" value="1"/>
</dbReference>
<dbReference type="GO" id="GO:0003910">
    <property type="term" value="F:DNA ligase (ATP) activity"/>
    <property type="evidence" value="ECO:0007669"/>
    <property type="project" value="UniProtKB-EC"/>
</dbReference>
<dbReference type="EMBL" id="BTSX01000002">
    <property type="protein sequence ID" value="GMS84604.1"/>
    <property type="molecule type" value="Genomic_DNA"/>
</dbReference>
<dbReference type="InterPro" id="IPR019406">
    <property type="entry name" value="APLF_PBZ"/>
</dbReference>
<dbReference type="GO" id="GO:0006302">
    <property type="term" value="P:double-strand break repair"/>
    <property type="evidence" value="ECO:0007669"/>
    <property type="project" value="TreeGrafter"/>
</dbReference>
<name>A0AAV5SNW2_9BILA</name>
<dbReference type="InterPro" id="IPR016059">
    <property type="entry name" value="DNA_ligase_ATP-dep_CS"/>
</dbReference>
<dbReference type="SUPFAM" id="SSF57716">
    <property type="entry name" value="Glucocorticoid receptor-like (DNA-binding domain)"/>
    <property type="match status" value="1"/>
</dbReference>
<dbReference type="Pfam" id="PF10283">
    <property type="entry name" value="zf-CCHH"/>
    <property type="match status" value="1"/>
</dbReference>
<dbReference type="FunFam" id="2.40.50.140:FF:000085">
    <property type="entry name" value="DNA ligase"/>
    <property type="match status" value="1"/>
</dbReference>
<keyword evidence="15 19" id="KW-0234">DNA repair</keyword>
<feature type="compositionally biased region" description="Basic residues" evidence="21">
    <location>
        <begin position="110"/>
        <end position="120"/>
    </location>
</feature>
<evidence type="ECO:0000259" key="23">
    <source>
        <dbReference type="PROSITE" id="PS50160"/>
    </source>
</evidence>
<dbReference type="GO" id="GO:0006273">
    <property type="term" value="P:lagging strand elongation"/>
    <property type="evidence" value="ECO:0007669"/>
    <property type="project" value="TreeGrafter"/>
</dbReference>
<feature type="region of interest" description="Disordered" evidence="21">
    <location>
        <begin position="104"/>
        <end position="183"/>
    </location>
</feature>
<evidence type="ECO:0000256" key="8">
    <source>
        <dbReference type="ARBA" id="ARBA00022741"/>
    </source>
</evidence>
<dbReference type="GO" id="GO:0070421">
    <property type="term" value="C:DNA ligase III-XRCC1 complex"/>
    <property type="evidence" value="ECO:0007669"/>
    <property type="project" value="TreeGrafter"/>
</dbReference>
<keyword evidence="6" id="KW-0235">DNA replication</keyword>
<dbReference type="Proteomes" id="UP001432027">
    <property type="component" value="Unassembled WGS sequence"/>
</dbReference>
<dbReference type="EC" id="6.5.1.1" evidence="19"/>
<evidence type="ECO:0000256" key="15">
    <source>
        <dbReference type="ARBA" id="ARBA00023204"/>
    </source>
</evidence>
<dbReference type="InterPro" id="IPR012340">
    <property type="entry name" value="NA-bd_OB-fold"/>
</dbReference>
<dbReference type="InterPro" id="IPR000977">
    <property type="entry name" value="DNA_ligase_ATP-dep"/>
</dbReference>
<dbReference type="NCBIfam" id="TIGR00574">
    <property type="entry name" value="dnl1"/>
    <property type="match status" value="1"/>
</dbReference>
<dbReference type="Gene3D" id="3.30.470.30">
    <property type="entry name" value="DNA ligase/mRNA capping enzyme"/>
    <property type="match status" value="1"/>
</dbReference>
<dbReference type="PANTHER" id="PTHR45674">
    <property type="entry name" value="DNA LIGASE 1/3 FAMILY MEMBER"/>
    <property type="match status" value="1"/>
</dbReference>
<keyword evidence="11" id="KW-0862">Zinc</keyword>
<dbReference type="Gene3D" id="3.30.1740.10">
    <property type="entry name" value="Zinc finger, PARP-type"/>
    <property type="match status" value="1"/>
</dbReference>
<dbReference type="FunFam" id="3.30.470.30:FF:000003">
    <property type="entry name" value="DNA ligase"/>
    <property type="match status" value="1"/>
</dbReference>
<feature type="region of interest" description="Disordered" evidence="21">
    <location>
        <begin position="748"/>
        <end position="829"/>
    </location>
</feature>
<reference evidence="24" key="1">
    <citation type="submission" date="2023-10" db="EMBL/GenBank/DDBJ databases">
        <title>Genome assembly of Pristionchus species.</title>
        <authorList>
            <person name="Yoshida K."/>
            <person name="Sommer R.J."/>
        </authorList>
    </citation>
    <scope>NUCLEOTIDE SEQUENCE</scope>
    <source>
        <strain evidence="24">RS0144</strain>
    </source>
</reference>
<dbReference type="GO" id="GO:0006310">
    <property type="term" value="P:DNA recombination"/>
    <property type="evidence" value="ECO:0007669"/>
    <property type="project" value="UniProtKB-KW"/>
</dbReference>
<organism evidence="24 25">
    <name type="scientific">Pristionchus entomophagus</name>
    <dbReference type="NCBI Taxonomy" id="358040"/>
    <lineage>
        <taxon>Eukaryota</taxon>
        <taxon>Metazoa</taxon>
        <taxon>Ecdysozoa</taxon>
        <taxon>Nematoda</taxon>
        <taxon>Chromadorea</taxon>
        <taxon>Rhabditida</taxon>
        <taxon>Rhabditina</taxon>
        <taxon>Diplogasteromorpha</taxon>
        <taxon>Diplogasteroidea</taxon>
        <taxon>Neodiplogasteridae</taxon>
        <taxon>Pristionchus</taxon>
    </lineage>
</organism>
<evidence type="ECO:0000256" key="16">
    <source>
        <dbReference type="ARBA" id="ARBA00023242"/>
    </source>
</evidence>
<keyword evidence="12 19" id="KW-0067">ATP-binding</keyword>
<evidence type="ECO:0000256" key="18">
    <source>
        <dbReference type="ARBA" id="ARBA00034003"/>
    </source>
</evidence>
<keyword evidence="17" id="KW-0131">Cell cycle</keyword>
<dbReference type="PROSITE" id="PS50160">
    <property type="entry name" value="DNA_LIGASE_A3"/>
    <property type="match status" value="1"/>
</dbReference>
<evidence type="ECO:0000256" key="12">
    <source>
        <dbReference type="ARBA" id="ARBA00022840"/>
    </source>
</evidence>
<dbReference type="InterPro" id="IPR036957">
    <property type="entry name" value="Znf_PARP_sf"/>
</dbReference>
<proteinExistence type="inferred from homology"/>
<evidence type="ECO:0000313" key="24">
    <source>
        <dbReference type="EMBL" id="GMS84604.1"/>
    </source>
</evidence>
<keyword evidence="13" id="KW-0460">Magnesium</keyword>
<dbReference type="FunFam" id="1.10.3260.10:FF:000023">
    <property type="entry name" value="Uncharacterized protein"/>
    <property type="match status" value="1"/>
</dbReference>
<keyword evidence="4 19" id="KW-0436">Ligase</keyword>
<keyword evidence="5" id="KW-0132">Cell division</keyword>
<comment type="catalytic activity">
    <reaction evidence="18 19">
        <text>ATP + (deoxyribonucleotide)n-3'-hydroxyl + 5'-phospho-(deoxyribonucleotide)m = (deoxyribonucleotide)n+m + AMP + diphosphate.</text>
        <dbReference type="EC" id="6.5.1.1"/>
    </reaction>
</comment>
<dbReference type="PROSITE" id="PS00697">
    <property type="entry name" value="DNA_LIGASE_A1"/>
    <property type="match status" value="1"/>
</dbReference>
<keyword evidence="10" id="KW-0863">Zinc-finger</keyword>
<dbReference type="GO" id="GO:0005524">
    <property type="term" value="F:ATP binding"/>
    <property type="evidence" value="ECO:0007669"/>
    <property type="project" value="UniProtKB-KW"/>
</dbReference>
<evidence type="ECO:0000256" key="4">
    <source>
        <dbReference type="ARBA" id="ARBA00022598"/>
    </source>
</evidence>
<feature type="compositionally biased region" description="Acidic residues" evidence="21">
    <location>
        <begin position="162"/>
        <end position="176"/>
    </location>
</feature>
<evidence type="ECO:0000256" key="6">
    <source>
        <dbReference type="ARBA" id="ARBA00022705"/>
    </source>
</evidence>
<dbReference type="GO" id="GO:0051301">
    <property type="term" value="P:cell division"/>
    <property type="evidence" value="ECO:0007669"/>
    <property type="project" value="UniProtKB-KW"/>
</dbReference>
<evidence type="ECO:0000256" key="3">
    <source>
        <dbReference type="ARBA" id="ARBA00007572"/>
    </source>
</evidence>
<evidence type="ECO:0000256" key="13">
    <source>
        <dbReference type="ARBA" id="ARBA00022842"/>
    </source>
</evidence>
<keyword evidence="8 19" id="KW-0547">Nucleotide-binding</keyword>
<dbReference type="PROSITE" id="PS00333">
    <property type="entry name" value="DNA_LIGASE_A2"/>
    <property type="match status" value="1"/>
</dbReference>
<protein>
    <recommendedName>
        <fullName evidence="19">DNA ligase</fullName>
        <ecNumber evidence="19">6.5.1.1</ecNumber>
    </recommendedName>
</protein>
<gene>
    <name evidence="24" type="ORF">PENTCL1PPCAC_6779</name>
</gene>
<dbReference type="Gene3D" id="1.10.3260.10">
    <property type="entry name" value="DNA ligase, ATP-dependent, N-terminal domain"/>
    <property type="match status" value="1"/>
</dbReference>
<keyword evidence="9 19" id="KW-0227">DNA damage</keyword>
<evidence type="ECO:0000256" key="19">
    <source>
        <dbReference type="RuleBase" id="RU000617"/>
    </source>
</evidence>
<dbReference type="Pfam" id="PF04675">
    <property type="entry name" value="DNA_ligase_A_N"/>
    <property type="match status" value="1"/>
</dbReference>
<feature type="compositionally biased region" description="Basic and acidic residues" evidence="21">
    <location>
        <begin position="805"/>
        <end position="815"/>
    </location>
</feature>
<dbReference type="Gene3D" id="2.40.50.140">
    <property type="entry name" value="Nucleic acid-binding proteins"/>
    <property type="match status" value="1"/>
</dbReference>
<feature type="domain" description="PARP-type" evidence="22">
    <location>
        <begin position="13"/>
        <end position="101"/>
    </location>
</feature>
<dbReference type="SMART" id="SM01336">
    <property type="entry name" value="zf-PARP"/>
    <property type="match status" value="1"/>
</dbReference>
<feature type="compositionally biased region" description="Basic and acidic residues" evidence="21">
    <location>
        <begin position="143"/>
        <end position="153"/>
    </location>
</feature>
<evidence type="ECO:0000256" key="14">
    <source>
        <dbReference type="ARBA" id="ARBA00023172"/>
    </source>
</evidence>
<dbReference type="GO" id="GO:0008270">
    <property type="term" value="F:zinc ion binding"/>
    <property type="evidence" value="ECO:0007669"/>
    <property type="project" value="UniProtKB-KW"/>
</dbReference>
<dbReference type="InterPro" id="IPR012309">
    <property type="entry name" value="DNA_ligase_ATP-dep_C"/>
</dbReference>
<evidence type="ECO:0000313" key="25">
    <source>
        <dbReference type="Proteomes" id="UP001432027"/>
    </source>
</evidence>
<evidence type="ECO:0000256" key="17">
    <source>
        <dbReference type="ARBA" id="ARBA00023306"/>
    </source>
</evidence>
<comment type="caution">
    <text evidence="24">The sequence shown here is derived from an EMBL/GenBank/DDBJ whole genome shotgun (WGS) entry which is preliminary data.</text>
</comment>
<dbReference type="InterPro" id="IPR012308">
    <property type="entry name" value="DNA_ligase_ATP-dep_N"/>
</dbReference>
<comment type="cofactor">
    <cofactor evidence="1">
        <name>Mg(2+)</name>
        <dbReference type="ChEBI" id="CHEBI:18420"/>
    </cofactor>
</comment>
<dbReference type="InterPro" id="IPR050191">
    <property type="entry name" value="ATP-dep_DNA_ligase"/>
</dbReference>
<evidence type="ECO:0000256" key="10">
    <source>
        <dbReference type="ARBA" id="ARBA00022771"/>
    </source>
</evidence>
<dbReference type="Gene3D" id="3.30.1490.70">
    <property type="match status" value="1"/>
</dbReference>
<dbReference type="Pfam" id="PF04679">
    <property type="entry name" value="DNA_ligase_A_C"/>
    <property type="match status" value="1"/>
</dbReference>
<evidence type="ECO:0000256" key="2">
    <source>
        <dbReference type="ARBA" id="ARBA00004123"/>
    </source>
</evidence>
<evidence type="ECO:0000256" key="7">
    <source>
        <dbReference type="ARBA" id="ARBA00022723"/>
    </source>
</evidence>
<dbReference type="InterPro" id="IPR001510">
    <property type="entry name" value="Znf_PARP"/>
</dbReference>
<accession>A0AAV5SNW2</accession>
<keyword evidence="25" id="KW-1185">Reference proteome</keyword>
<dbReference type="CDD" id="cd07967">
    <property type="entry name" value="OBF_DNA_ligase_III"/>
    <property type="match status" value="1"/>
</dbReference>
<dbReference type="InterPro" id="IPR012310">
    <property type="entry name" value="DNA_ligase_ATP-dep_cent"/>
</dbReference>
<dbReference type="PROSITE" id="PS50064">
    <property type="entry name" value="ZF_PARP_2"/>
    <property type="match status" value="1"/>
</dbReference>
<evidence type="ECO:0000256" key="21">
    <source>
        <dbReference type="SAM" id="MobiDB-lite"/>
    </source>
</evidence>
<evidence type="ECO:0000256" key="9">
    <source>
        <dbReference type="ARBA" id="ARBA00022763"/>
    </source>
</evidence>
<evidence type="ECO:0000256" key="20">
    <source>
        <dbReference type="RuleBase" id="RU004196"/>
    </source>
</evidence>
<dbReference type="InterPro" id="IPR036599">
    <property type="entry name" value="DNA_ligase_N_sf"/>
</dbReference>